<dbReference type="Pfam" id="PF13637">
    <property type="entry name" value="Ank_4"/>
    <property type="match status" value="1"/>
</dbReference>
<dbReference type="AlphaFoldDB" id="A0AAD7ZB04"/>
<sequence length="282" mass="31853">SFSELIVQRIDLDNNRYILRSADGGYCNLKHVSADQPISTPFLLLILQMFNLTLNKCNLCDVRKEASVCDPEEWKHQFWKMYSPKQAEDALFKAAQTGDTTLASWLVDIIGTNVNALNENSLTPLHVAAENGHSEVVQFLLDKKAFLEAQDKWKWVPLHYCAWKGHIKACAALVKAGATLDRQTHDGRTPLHRAADGGFLEIANILLDNGENPNLRDNWEWTPLFYAAWKGHLSMCKLLVDKGVDPKAWSNNKDWKGSPVTWAKKNNHVSVVEYLESKGARI</sequence>
<organism evidence="4 5">
    <name type="scientific">Diploptera punctata</name>
    <name type="common">Pacific beetle cockroach</name>
    <dbReference type="NCBI Taxonomy" id="6984"/>
    <lineage>
        <taxon>Eukaryota</taxon>
        <taxon>Metazoa</taxon>
        <taxon>Ecdysozoa</taxon>
        <taxon>Arthropoda</taxon>
        <taxon>Hexapoda</taxon>
        <taxon>Insecta</taxon>
        <taxon>Pterygota</taxon>
        <taxon>Neoptera</taxon>
        <taxon>Polyneoptera</taxon>
        <taxon>Dictyoptera</taxon>
        <taxon>Blattodea</taxon>
        <taxon>Blaberoidea</taxon>
        <taxon>Blaberidae</taxon>
        <taxon>Diplopterinae</taxon>
        <taxon>Diploptera</taxon>
    </lineage>
</organism>
<dbReference type="InterPro" id="IPR051637">
    <property type="entry name" value="Ank_repeat_dom-contain_49"/>
</dbReference>
<dbReference type="SMART" id="SM00248">
    <property type="entry name" value="ANK"/>
    <property type="match status" value="5"/>
</dbReference>
<evidence type="ECO:0000256" key="3">
    <source>
        <dbReference type="PROSITE-ProRule" id="PRU00023"/>
    </source>
</evidence>
<feature type="repeat" description="ANK" evidence="3">
    <location>
        <begin position="186"/>
        <end position="218"/>
    </location>
</feature>
<reference evidence="4" key="2">
    <citation type="submission" date="2023-05" db="EMBL/GenBank/DDBJ databases">
        <authorList>
            <person name="Fouks B."/>
        </authorList>
    </citation>
    <scope>NUCLEOTIDE SEQUENCE</scope>
    <source>
        <strain evidence="4">Stay&amp;Tobe</strain>
        <tissue evidence="4">Testes</tissue>
    </source>
</reference>
<protein>
    <submittedName>
        <fullName evidence="4">Uncharacterized protein</fullName>
    </submittedName>
</protein>
<name>A0AAD7ZB04_DIPPU</name>
<dbReference type="InterPro" id="IPR002110">
    <property type="entry name" value="Ankyrin_rpt"/>
</dbReference>
<accession>A0AAD7ZB04</accession>
<dbReference type="EMBL" id="JASPKZ010009364">
    <property type="protein sequence ID" value="KAJ9577385.1"/>
    <property type="molecule type" value="Genomic_DNA"/>
</dbReference>
<feature type="non-terminal residue" evidence="4">
    <location>
        <position position="1"/>
    </location>
</feature>
<keyword evidence="2 3" id="KW-0040">ANK repeat</keyword>
<dbReference type="InterPro" id="IPR036770">
    <property type="entry name" value="Ankyrin_rpt-contain_sf"/>
</dbReference>
<evidence type="ECO:0000313" key="4">
    <source>
        <dbReference type="EMBL" id="KAJ9577385.1"/>
    </source>
</evidence>
<dbReference type="PROSITE" id="PS50088">
    <property type="entry name" value="ANK_REPEAT"/>
    <property type="match status" value="3"/>
</dbReference>
<keyword evidence="5" id="KW-1185">Reference proteome</keyword>
<evidence type="ECO:0000256" key="1">
    <source>
        <dbReference type="ARBA" id="ARBA00022737"/>
    </source>
</evidence>
<evidence type="ECO:0000256" key="2">
    <source>
        <dbReference type="ARBA" id="ARBA00023043"/>
    </source>
</evidence>
<dbReference type="PROSITE" id="PS50297">
    <property type="entry name" value="ANK_REP_REGION"/>
    <property type="match status" value="2"/>
</dbReference>
<dbReference type="PANTHER" id="PTHR24180">
    <property type="entry name" value="CYCLIN-DEPENDENT KINASE INHIBITOR 2C-RELATED"/>
    <property type="match status" value="1"/>
</dbReference>
<dbReference type="Gene3D" id="1.25.40.20">
    <property type="entry name" value="Ankyrin repeat-containing domain"/>
    <property type="match status" value="2"/>
</dbReference>
<comment type="caution">
    <text evidence="4">The sequence shown here is derived from an EMBL/GenBank/DDBJ whole genome shotgun (WGS) entry which is preliminary data.</text>
</comment>
<dbReference type="SUPFAM" id="SSF48403">
    <property type="entry name" value="Ankyrin repeat"/>
    <property type="match status" value="1"/>
</dbReference>
<dbReference type="PRINTS" id="PR01415">
    <property type="entry name" value="ANKYRIN"/>
</dbReference>
<feature type="repeat" description="ANK" evidence="3">
    <location>
        <begin position="120"/>
        <end position="152"/>
    </location>
</feature>
<dbReference type="Proteomes" id="UP001233999">
    <property type="component" value="Unassembled WGS sequence"/>
</dbReference>
<dbReference type="Pfam" id="PF12796">
    <property type="entry name" value="Ank_2"/>
    <property type="match status" value="1"/>
</dbReference>
<gene>
    <name evidence="4" type="ORF">L9F63_006065</name>
</gene>
<proteinExistence type="predicted"/>
<dbReference type="PANTHER" id="PTHR24180:SF45">
    <property type="entry name" value="POLY [ADP-RIBOSE] POLYMERASE TANKYRASE"/>
    <property type="match status" value="1"/>
</dbReference>
<evidence type="ECO:0000313" key="5">
    <source>
        <dbReference type="Proteomes" id="UP001233999"/>
    </source>
</evidence>
<feature type="repeat" description="ANK" evidence="3">
    <location>
        <begin position="222"/>
        <end position="251"/>
    </location>
</feature>
<keyword evidence="1" id="KW-0677">Repeat</keyword>
<reference evidence="4" key="1">
    <citation type="journal article" date="2023" name="IScience">
        <title>Live-bearing cockroach genome reveals convergent evolutionary mechanisms linked to viviparity in insects and beyond.</title>
        <authorList>
            <person name="Fouks B."/>
            <person name="Harrison M.C."/>
            <person name="Mikhailova A.A."/>
            <person name="Marchal E."/>
            <person name="English S."/>
            <person name="Carruthers M."/>
            <person name="Jennings E.C."/>
            <person name="Chiamaka E.L."/>
            <person name="Frigard R.A."/>
            <person name="Pippel M."/>
            <person name="Attardo G.M."/>
            <person name="Benoit J.B."/>
            <person name="Bornberg-Bauer E."/>
            <person name="Tobe S.S."/>
        </authorList>
    </citation>
    <scope>NUCLEOTIDE SEQUENCE</scope>
    <source>
        <strain evidence="4">Stay&amp;Tobe</strain>
    </source>
</reference>